<name>A0A974CGF5_XENLA</name>
<reference evidence="2" key="1">
    <citation type="journal article" date="2016" name="Nature">
        <title>Genome evolution in the allotetraploid frog Xenopus laevis.</title>
        <authorList>
            <person name="Session A.M."/>
            <person name="Uno Y."/>
            <person name="Kwon T."/>
            <person name="Chapman J.A."/>
            <person name="Toyoda A."/>
            <person name="Takahashi S."/>
            <person name="Fukui A."/>
            <person name="Hikosaka A."/>
            <person name="Suzuki A."/>
            <person name="Kondo M."/>
            <person name="van Heeringen S.J."/>
            <person name="Quigley I."/>
            <person name="Heinz S."/>
            <person name="Ogino H."/>
            <person name="Ochi H."/>
            <person name="Hellsten U."/>
            <person name="Lyons J.B."/>
            <person name="Simakov O."/>
            <person name="Putnam N."/>
            <person name="Stites J."/>
            <person name="Kuroki Y."/>
            <person name="Tanaka T."/>
            <person name="Michiue T."/>
            <person name="Watanabe M."/>
            <person name="Bogdanovic O."/>
            <person name="Lister R."/>
            <person name="Georgiou G."/>
            <person name="Paranjpe S.S."/>
            <person name="van Kruijsbergen I."/>
            <person name="Shu S."/>
            <person name="Carlson J."/>
            <person name="Kinoshita T."/>
            <person name="Ohta Y."/>
            <person name="Mawaribuchi S."/>
            <person name="Jenkins J."/>
            <person name="Grimwood J."/>
            <person name="Schmutz J."/>
            <person name="Mitros T."/>
            <person name="Mozaffari S.V."/>
            <person name="Suzuki Y."/>
            <person name="Haramoto Y."/>
            <person name="Yamamoto T.S."/>
            <person name="Takagi C."/>
            <person name="Heald R."/>
            <person name="Miller K."/>
            <person name="Haudenschild C."/>
            <person name="Kitzman J."/>
            <person name="Nakayama T."/>
            <person name="Izutsu Y."/>
            <person name="Robert J."/>
            <person name="Fortriede J."/>
            <person name="Burns K."/>
            <person name="Lotay V."/>
            <person name="Karimi K."/>
            <person name="Yasuoka Y."/>
            <person name="Dichmann D.S."/>
            <person name="Flajnik M.F."/>
            <person name="Houston D.W."/>
            <person name="Shendure J."/>
            <person name="DuPasquier L."/>
            <person name="Vize P.D."/>
            <person name="Zorn A.M."/>
            <person name="Ito M."/>
            <person name="Marcotte E.M."/>
            <person name="Wallingford J.B."/>
            <person name="Ito Y."/>
            <person name="Asashima M."/>
            <person name="Ueno N."/>
            <person name="Matsuda Y."/>
            <person name="Veenstra G.J."/>
            <person name="Fujiyama A."/>
            <person name="Harland R.M."/>
            <person name="Taira M."/>
            <person name="Rokhsar D.S."/>
        </authorList>
    </citation>
    <scope>NUCLEOTIDE SEQUENCE [LARGE SCALE GENOMIC DNA]</scope>
    <source>
        <strain evidence="2">J</strain>
    </source>
</reference>
<dbReference type="PANTHER" id="PTHR21301">
    <property type="entry name" value="REVERSE TRANSCRIPTASE"/>
    <property type="match status" value="1"/>
</dbReference>
<gene>
    <name evidence="1" type="ORF">XELAEV_18035532mg</name>
</gene>
<sequence length="164" mass="18903">MGPGSFEWRFTRVKRIVSDGSALEIRLDEMQKKFEERGYPTGLLEKQRDEVQQNMKKAKKSQIQRIPFVSRYSTVSTYVEKAIRKHWPLLREGLPDIDSFKNVPLISYKKSKSIGSMAVRSDVGGRGAQERLLRPRKNGTYLVMGEFIRQARICGKFARFAASE</sequence>
<protein>
    <submittedName>
        <fullName evidence="1">Uncharacterized protein</fullName>
    </submittedName>
</protein>
<dbReference type="EMBL" id="CM004478">
    <property type="protein sequence ID" value="OCT72552.1"/>
    <property type="molecule type" value="Genomic_DNA"/>
</dbReference>
<accession>A0A974CGF5</accession>
<proteinExistence type="predicted"/>
<dbReference type="Proteomes" id="UP000694892">
    <property type="component" value="Chromosome 7L"/>
</dbReference>
<organism evidence="1 2">
    <name type="scientific">Xenopus laevis</name>
    <name type="common">African clawed frog</name>
    <dbReference type="NCBI Taxonomy" id="8355"/>
    <lineage>
        <taxon>Eukaryota</taxon>
        <taxon>Metazoa</taxon>
        <taxon>Chordata</taxon>
        <taxon>Craniata</taxon>
        <taxon>Vertebrata</taxon>
        <taxon>Euteleostomi</taxon>
        <taxon>Amphibia</taxon>
        <taxon>Batrachia</taxon>
        <taxon>Anura</taxon>
        <taxon>Pipoidea</taxon>
        <taxon>Pipidae</taxon>
        <taxon>Xenopodinae</taxon>
        <taxon>Xenopus</taxon>
        <taxon>Xenopus</taxon>
    </lineage>
</organism>
<evidence type="ECO:0000313" key="2">
    <source>
        <dbReference type="Proteomes" id="UP000694892"/>
    </source>
</evidence>
<evidence type="ECO:0000313" key="1">
    <source>
        <dbReference type="EMBL" id="OCT72552.1"/>
    </source>
</evidence>
<dbReference type="PANTHER" id="PTHR21301:SF12">
    <property type="match status" value="1"/>
</dbReference>
<dbReference type="AlphaFoldDB" id="A0A974CGF5"/>